<organism evidence="2 3">
    <name type="scientific">Asanoa ishikariensis</name>
    <dbReference type="NCBI Taxonomy" id="137265"/>
    <lineage>
        <taxon>Bacteria</taxon>
        <taxon>Bacillati</taxon>
        <taxon>Actinomycetota</taxon>
        <taxon>Actinomycetes</taxon>
        <taxon>Micromonosporales</taxon>
        <taxon>Micromonosporaceae</taxon>
        <taxon>Asanoa</taxon>
    </lineage>
</organism>
<gene>
    <name evidence="2" type="ORF">SAMN05421684_4847</name>
</gene>
<evidence type="ECO:0000313" key="2">
    <source>
        <dbReference type="EMBL" id="SDZ35885.1"/>
    </source>
</evidence>
<accession>A0A1H3SE61</accession>
<proteinExistence type="predicted"/>
<dbReference type="AlphaFoldDB" id="A0A1H3SE61"/>
<keyword evidence="3" id="KW-1185">Reference proteome</keyword>
<dbReference type="OrthoDB" id="9770040at2"/>
<dbReference type="Proteomes" id="UP000199632">
    <property type="component" value="Unassembled WGS sequence"/>
</dbReference>
<keyword evidence="1" id="KW-0472">Membrane</keyword>
<reference evidence="3" key="1">
    <citation type="submission" date="2016-10" db="EMBL/GenBank/DDBJ databases">
        <authorList>
            <person name="Varghese N."/>
            <person name="Submissions S."/>
        </authorList>
    </citation>
    <scope>NUCLEOTIDE SEQUENCE [LARGE SCALE GENOMIC DNA]</scope>
    <source>
        <strain evidence="3">DSM 44718</strain>
    </source>
</reference>
<keyword evidence="1" id="KW-0812">Transmembrane</keyword>
<feature type="transmembrane region" description="Helical" evidence="1">
    <location>
        <begin position="48"/>
        <end position="65"/>
    </location>
</feature>
<dbReference type="STRING" id="137265.SAMN05421684_4847"/>
<dbReference type="EMBL" id="FNQB01000002">
    <property type="protein sequence ID" value="SDZ35885.1"/>
    <property type="molecule type" value="Genomic_DNA"/>
</dbReference>
<sequence>MRTRPDKARDIWRDVARYALAALVGWPLAALVGVWLTDEPFDESLASTFPMVVITVLFLVAAERATRRFLPRRGRDDD</sequence>
<name>A0A1H3SE61_9ACTN</name>
<dbReference type="RefSeq" id="WP_090797099.1">
    <property type="nucleotide sequence ID" value="NZ_BOND01000035.1"/>
</dbReference>
<protein>
    <submittedName>
        <fullName evidence="2">Uncharacterized protein</fullName>
    </submittedName>
</protein>
<keyword evidence="1" id="KW-1133">Transmembrane helix</keyword>
<evidence type="ECO:0000256" key="1">
    <source>
        <dbReference type="SAM" id="Phobius"/>
    </source>
</evidence>
<feature type="transmembrane region" description="Helical" evidence="1">
    <location>
        <begin position="15"/>
        <end position="36"/>
    </location>
</feature>
<evidence type="ECO:0000313" key="3">
    <source>
        <dbReference type="Proteomes" id="UP000199632"/>
    </source>
</evidence>